<comment type="caution">
    <text evidence="1">The sequence shown here is derived from an EMBL/GenBank/DDBJ whole genome shotgun (WGS) entry which is preliminary data.</text>
</comment>
<evidence type="ECO:0000313" key="1">
    <source>
        <dbReference type="EMBL" id="PLS09508.1"/>
    </source>
</evidence>
<protein>
    <submittedName>
        <fullName evidence="1">Uncharacterized protein</fullName>
    </submittedName>
</protein>
<proteinExistence type="predicted"/>
<sequence>MNKELLWQHSFLLTEQFCYKRNLKSKHKVLTFFNNVVRTISGIPVPYVKVGILSDEDNLTLIFSIKKYILTNTLIRAVIMTLNEVFKNIPPH</sequence>
<accession>A0A2N5HVF6</accession>
<name>A0A2N5HVF6_9BACI</name>
<dbReference type="Proteomes" id="UP000234950">
    <property type="component" value="Unassembled WGS sequence"/>
</dbReference>
<keyword evidence="2" id="KW-1185">Reference proteome</keyword>
<reference evidence="1 2" key="1">
    <citation type="submission" date="2017-11" db="EMBL/GenBank/DDBJ databases">
        <title>Comparitive Functional Genomics of Dry Heat Resistant strains isolated from the Viking Spacecraft.</title>
        <authorList>
            <person name="Seuylemezian A."/>
            <person name="Cooper K."/>
            <person name="Vaishampayan P."/>
        </authorList>
    </citation>
    <scope>NUCLEOTIDE SEQUENCE [LARGE SCALE GENOMIC DNA]</scope>
    <source>
        <strain evidence="1 2">V32-6</strain>
    </source>
</reference>
<evidence type="ECO:0000313" key="2">
    <source>
        <dbReference type="Proteomes" id="UP000234950"/>
    </source>
</evidence>
<organism evidence="1 2">
    <name type="scientific">Neobacillus cucumis</name>
    <dbReference type="NCBI Taxonomy" id="1740721"/>
    <lineage>
        <taxon>Bacteria</taxon>
        <taxon>Bacillati</taxon>
        <taxon>Bacillota</taxon>
        <taxon>Bacilli</taxon>
        <taxon>Bacillales</taxon>
        <taxon>Bacillaceae</taxon>
        <taxon>Neobacillus</taxon>
    </lineage>
</organism>
<dbReference type="EMBL" id="PGVE01000012">
    <property type="protein sequence ID" value="PLS09508.1"/>
    <property type="molecule type" value="Genomic_DNA"/>
</dbReference>
<dbReference type="AlphaFoldDB" id="A0A2N5HVF6"/>
<gene>
    <name evidence="1" type="ORF">CVD27_01320</name>
</gene>